<reference evidence="1 2" key="2">
    <citation type="journal article" date="2022" name="Mol. Ecol. Resour.">
        <title>The genomes of chicory, endive, great burdock and yacon provide insights into Asteraceae paleo-polyploidization history and plant inulin production.</title>
        <authorList>
            <person name="Fan W."/>
            <person name="Wang S."/>
            <person name="Wang H."/>
            <person name="Wang A."/>
            <person name="Jiang F."/>
            <person name="Liu H."/>
            <person name="Zhao H."/>
            <person name="Xu D."/>
            <person name="Zhang Y."/>
        </authorList>
    </citation>
    <scope>NUCLEOTIDE SEQUENCE [LARGE SCALE GENOMIC DNA]</scope>
    <source>
        <strain evidence="2">cv. Yunnan</strain>
        <tissue evidence="1">Leaves</tissue>
    </source>
</reference>
<evidence type="ECO:0000313" key="2">
    <source>
        <dbReference type="Proteomes" id="UP001056120"/>
    </source>
</evidence>
<comment type="caution">
    <text evidence="1">The sequence shown here is derived from an EMBL/GenBank/DDBJ whole genome shotgun (WGS) entry which is preliminary data.</text>
</comment>
<dbReference type="Proteomes" id="UP001056120">
    <property type="component" value="Linkage Group LG08"/>
</dbReference>
<protein>
    <submittedName>
        <fullName evidence="1">Uncharacterized protein</fullName>
    </submittedName>
</protein>
<name>A0ACB9IDI8_9ASTR</name>
<gene>
    <name evidence="1" type="ORF">L1987_21623</name>
</gene>
<reference evidence="2" key="1">
    <citation type="journal article" date="2022" name="Mol. Ecol. Resour.">
        <title>The genomes of chicory, endive, great burdock and yacon provide insights into Asteraceae palaeo-polyploidization history and plant inulin production.</title>
        <authorList>
            <person name="Fan W."/>
            <person name="Wang S."/>
            <person name="Wang H."/>
            <person name="Wang A."/>
            <person name="Jiang F."/>
            <person name="Liu H."/>
            <person name="Zhao H."/>
            <person name="Xu D."/>
            <person name="Zhang Y."/>
        </authorList>
    </citation>
    <scope>NUCLEOTIDE SEQUENCE [LARGE SCALE GENOMIC DNA]</scope>
    <source>
        <strain evidence="2">cv. Yunnan</strain>
    </source>
</reference>
<dbReference type="EMBL" id="CM042025">
    <property type="protein sequence ID" value="KAI3805738.1"/>
    <property type="molecule type" value="Genomic_DNA"/>
</dbReference>
<organism evidence="1 2">
    <name type="scientific">Smallanthus sonchifolius</name>
    <dbReference type="NCBI Taxonomy" id="185202"/>
    <lineage>
        <taxon>Eukaryota</taxon>
        <taxon>Viridiplantae</taxon>
        <taxon>Streptophyta</taxon>
        <taxon>Embryophyta</taxon>
        <taxon>Tracheophyta</taxon>
        <taxon>Spermatophyta</taxon>
        <taxon>Magnoliopsida</taxon>
        <taxon>eudicotyledons</taxon>
        <taxon>Gunneridae</taxon>
        <taxon>Pentapetalae</taxon>
        <taxon>asterids</taxon>
        <taxon>campanulids</taxon>
        <taxon>Asterales</taxon>
        <taxon>Asteraceae</taxon>
        <taxon>Asteroideae</taxon>
        <taxon>Heliantheae alliance</taxon>
        <taxon>Millerieae</taxon>
        <taxon>Smallanthus</taxon>
    </lineage>
</organism>
<accession>A0ACB9IDI8</accession>
<evidence type="ECO:0000313" key="1">
    <source>
        <dbReference type="EMBL" id="KAI3805738.1"/>
    </source>
</evidence>
<keyword evidence="2" id="KW-1185">Reference proteome</keyword>
<sequence length="125" mass="14514">MPKPLISSTLSFRLSPFAALPSSTLELLHRTVFDTLLNERCDFVFFQGFTSKKDRRRFLSCPPSPISFRTLFFQSAHPDDFEEVVIATILVEVLKALEYLHDHGLIHLDVKSMFGCFSFQKYWIH</sequence>
<proteinExistence type="predicted"/>